<accession>A0A9X0CX69</accession>
<dbReference type="Proteomes" id="UP001163046">
    <property type="component" value="Unassembled WGS sequence"/>
</dbReference>
<sequence length="62" mass="7499">MKNVNLWPKGVVPYILDSSVDDHLRQQIDIGIKEYHKYTCLRFVKRTNEKDYIRVMKPAFRM</sequence>
<dbReference type="InterPro" id="IPR024079">
    <property type="entry name" value="MetalloPept_cat_dom_sf"/>
</dbReference>
<dbReference type="InterPro" id="IPR001506">
    <property type="entry name" value="Peptidase_M12A"/>
</dbReference>
<feature type="domain" description="Peptidase M12A" evidence="2">
    <location>
        <begin position="1"/>
        <end position="62"/>
    </location>
</feature>
<comment type="caution">
    <text evidence="1">Lacks conserved residue(s) required for the propagation of feature annotation.</text>
</comment>
<evidence type="ECO:0000259" key="2">
    <source>
        <dbReference type="PROSITE" id="PS51864"/>
    </source>
</evidence>
<dbReference type="GO" id="GO:0006508">
    <property type="term" value="P:proteolysis"/>
    <property type="evidence" value="ECO:0007669"/>
    <property type="project" value="InterPro"/>
</dbReference>
<dbReference type="PANTHER" id="PTHR10127">
    <property type="entry name" value="DISCOIDIN, CUB, EGF, LAMININ , AND ZINC METALLOPROTEASE DOMAIN CONTAINING"/>
    <property type="match status" value="1"/>
</dbReference>
<name>A0A9X0CX69_9CNID</name>
<gene>
    <name evidence="3" type="primary">nas-15_1</name>
    <name evidence="3" type="ORF">OS493_020468</name>
</gene>
<reference evidence="3" key="1">
    <citation type="submission" date="2023-01" db="EMBL/GenBank/DDBJ databases">
        <title>Genome assembly of the deep-sea coral Lophelia pertusa.</title>
        <authorList>
            <person name="Herrera S."/>
            <person name="Cordes E."/>
        </authorList>
    </citation>
    <scope>NUCLEOTIDE SEQUENCE</scope>
    <source>
        <strain evidence="3">USNM1676648</strain>
        <tissue evidence="3">Polyp</tissue>
    </source>
</reference>
<evidence type="ECO:0000313" key="4">
    <source>
        <dbReference type="Proteomes" id="UP001163046"/>
    </source>
</evidence>
<evidence type="ECO:0000313" key="3">
    <source>
        <dbReference type="EMBL" id="KAJ7378866.1"/>
    </source>
</evidence>
<dbReference type="EMBL" id="MU826362">
    <property type="protein sequence ID" value="KAJ7378866.1"/>
    <property type="molecule type" value="Genomic_DNA"/>
</dbReference>
<protein>
    <submittedName>
        <fullName evidence="3">Metalloendopeptidase</fullName>
    </submittedName>
</protein>
<dbReference type="PROSITE" id="PS51864">
    <property type="entry name" value="ASTACIN"/>
    <property type="match status" value="1"/>
</dbReference>
<organism evidence="3 4">
    <name type="scientific">Desmophyllum pertusum</name>
    <dbReference type="NCBI Taxonomy" id="174260"/>
    <lineage>
        <taxon>Eukaryota</taxon>
        <taxon>Metazoa</taxon>
        <taxon>Cnidaria</taxon>
        <taxon>Anthozoa</taxon>
        <taxon>Hexacorallia</taxon>
        <taxon>Scleractinia</taxon>
        <taxon>Caryophylliina</taxon>
        <taxon>Caryophylliidae</taxon>
        <taxon>Desmophyllum</taxon>
    </lineage>
</organism>
<comment type="caution">
    <text evidence="3">The sequence shown here is derived from an EMBL/GenBank/DDBJ whole genome shotgun (WGS) entry which is preliminary data.</text>
</comment>
<evidence type="ECO:0000256" key="1">
    <source>
        <dbReference type="PROSITE-ProRule" id="PRU01211"/>
    </source>
</evidence>
<keyword evidence="4" id="KW-1185">Reference proteome</keyword>
<dbReference type="PANTHER" id="PTHR10127:SF873">
    <property type="entry name" value="METALLOENDOPEPTIDASE"/>
    <property type="match status" value="1"/>
</dbReference>
<dbReference type="AlphaFoldDB" id="A0A9X0CX69"/>
<dbReference type="GO" id="GO:0004222">
    <property type="term" value="F:metalloendopeptidase activity"/>
    <property type="evidence" value="ECO:0007669"/>
    <property type="project" value="InterPro"/>
</dbReference>
<dbReference type="Pfam" id="PF01400">
    <property type="entry name" value="Astacin"/>
    <property type="match status" value="1"/>
</dbReference>
<dbReference type="OrthoDB" id="5945116at2759"/>
<dbReference type="SUPFAM" id="SSF55486">
    <property type="entry name" value="Metalloproteases ('zincins'), catalytic domain"/>
    <property type="match status" value="1"/>
</dbReference>
<dbReference type="Gene3D" id="3.40.390.10">
    <property type="entry name" value="Collagenase (Catalytic Domain)"/>
    <property type="match status" value="1"/>
</dbReference>
<proteinExistence type="predicted"/>